<dbReference type="GO" id="GO:0046933">
    <property type="term" value="F:proton-transporting ATP synthase activity, rotational mechanism"/>
    <property type="evidence" value="ECO:0007669"/>
    <property type="project" value="InterPro"/>
</dbReference>
<dbReference type="InterPro" id="IPR000711">
    <property type="entry name" value="ATPase_OSCP/dsu"/>
</dbReference>
<evidence type="ECO:0000256" key="5">
    <source>
        <dbReference type="ARBA" id="ARBA00023136"/>
    </source>
</evidence>
<reference evidence="7 8" key="1">
    <citation type="journal article" date="2015" name="Nature">
        <title>rRNA introns, odd ribosomes, and small enigmatic genomes across a large radiation of phyla.</title>
        <authorList>
            <person name="Brown C.T."/>
            <person name="Hug L.A."/>
            <person name="Thomas B.C."/>
            <person name="Sharon I."/>
            <person name="Castelle C.J."/>
            <person name="Singh A."/>
            <person name="Wilkins M.J."/>
            <person name="Williams K.H."/>
            <person name="Banfield J.F."/>
        </authorList>
    </citation>
    <scope>NUCLEOTIDE SEQUENCE [LARGE SCALE GENOMIC DNA]</scope>
</reference>
<gene>
    <name evidence="7" type="ORF">UT18_C0002G0060</name>
</gene>
<dbReference type="Proteomes" id="UP000034207">
    <property type="component" value="Unassembled WGS sequence"/>
</dbReference>
<dbReference type="GO" id="GO:0016020">
    <property type="term" value="C:membrane"/>
    <property type="evidence" value="ECO:0007669"/>
    <property type="project" value="UniProtKB-SubCell"/>
</dbReference>
<evidence type="ECO:0000313" key="7">
    <source>
        <dbReference type="EMBL" id="KKQ95283.1"/>
    </source>
</evidence>
<evidence type="ECO:0000313" key="8">
    <source>
        <dbReference type="Proteomes" id="UP000034207"/>
    </source>
</evidence>
<comment type="caution">
    <text evidence="7">The sequence shown here is derived from an EMBL/GenBank/DDBJ whole genome shotgun (WGS) entry which is preliminary data.</text>
</comment>
<evidence type="ECO:0000256" key="6">
    <source>
        <dbReference type="ARBA" id="ARBA00023310"/>
    </source>
</evidence>
<dbReference type="EMBL" id="LBVV01000002">
    <property type="protein sequence ID" value="KKQ95283.1"/>
    <property type="molecule type" value="Genomic_DNA"/>
</dbReference>
<evidence type="ECO:0000256" key="2">
    <source>
        <dbReference type="ARBA" id="ARBA00022448"/>
    </source>
</evidence>
<protein>
    <submittedName>
        <fullName evidence="7">ATP synthase subunit delta</fullName>
    </submittedName>
</protein>
<dbReference type="STRING" id="1618345.UT18_C0002G0060"/>
<evidence type="ECO:0000256" key="4">
    <source>
        <dbReference type="ARBA" id="ARBA00023065"/>
    </source>
</evidence>
<keyword evidence="2" id="KW-0813">Transport</keyword>
<keyword evidence="3" id="KW-0375">Hydrogen ion transport</keyword>
<comment type="subcellular location">
    <subcellularLocation>
        <location evidence="1">Membrane</location>
    </subcellularLocation>
</comment>
<dbReference type="InterPro" id="IPR020781">
    <property type="entry name" value="ATPase_OSCP/d_CS"/>
</dbReference>
<accession>A0A0G0LTL8</accession>
<dbReference type="PROSITE" id="PS00389">
    <property type="entry name" value="ATPASE_DELTA"/>
    <property type="match status" value="1"/>
</dbReference>
<organism evidence="7 8">
    <name type="scientific">candidate division CPR2 bacterium GW2011_GWC2_39_10</name>
    <dbReference type="NCBI Taxonomy" id="1618345"/>
    <lineage>
        <taxon>Bacteria</taxon>
        <taxon>Bacteria division CPR2</taxon>
    </lineage>
</organism>
<dbReference type="Pfam" id="PF00213">
    <property type="entry name" value="OSCP"/>
    <property type="match status" value="1"/>
</dbReference>
<proteinExistence type="predicted"/>
<dbReference type="AlphaFoldDB" id="A0A0G0LTL8"/>
<keyword evidence="5" id="KW-0472">Membrane</keyword>
<name>A0A0G0LTL8_UNCC2</name>
<evidence type="ECO:0000256" key="1">
    <source>
        <dbReference type="ARBA" id="ARBA00004370"/>
    </source>
</evidence>
<evidence type="ECO:0000256" key="3">
    <source>
        <dbReference type="ARBA" id="ARBA00022781"/>
    </source>
</evidence>
<keyword evidence="6" id="KW-0066">ATP synthesis</keyword>
<keyword evidence="4" id="KW-0406">Ion transport</keyword>
<sequence>MIGSTQIAKVLIKQSAGKDASDINRYVSKIAKAYPNKIKTIARSIRNLSQFDAGYIEITSAKELSELERNEIVKSLKIGDPINIKFRVNNNIVAGIIIKIGETVIDGSGRERINQIKERIINTTL</sequence>